<accession>A0ABU5HYN2</accession>
<comment type="subunit">
    <text evidence="3">Homotrimer.</text>
</comment>
<dbReference type="NCBIfam" id="NF006600">
    <property type="entry name" value="PRK09140.1"/>
    <property type="match status" value="1"/>
</dbReference>
<protein>
    <submittedName>
        <fullName evidence="6">2-dehydro-3-deoxy-6-phosphogalactonate aldolase</fullName>
        <ecNumber evidence="6">4.1.2.21</ecNumber>
    </submittedName>
</protein>
<dbReference type="EMBL" id="JAXLPB010000001">
    <property type="protein sequence ID" value="MDY8107883.1"/>
    <property type="molecule type" value="Genomic_DNA"/>
</dbReference>
<comment type="pathway">
    <text evidence="1">Carbohydrate acid metabolism.</text>
</comment>
<evidence type="ECO:0000256" key="3">
    <source>
        <dbReference type="ARBA" id="ARBA00011233"/>
    </source>
</evidence>
<dbReference type="PANTHER" id="PTHR30246">
    <property type="entry name" value="2-KETO-3-DEOXY-6-PHOSPHOGLUCONATE ALDOLASE"/>
    <property type="match status" value="1"/>
</dbReference>
<evidence type="ECO:0000256" key="2">
    <source>
        <dbReference type="ARBA" id="ARBA00006906"/>
    </source>
</evidence>
<gene>
    <name evidence="6" type="ORF">U0C82_01805</name>
</gene>
<keyword evidence="5" id="KW-0119">Carbohydrate metabolism</keyword>
<keyword evidence="4 6" id="KW-0456">Lyase</keyword>
<evidence type="ECO:0000256" key="1">
    <source>
        <dbReference type="ARBA" id="ARBA00004761"/>
    </source>
</evidence>
<sequence>MTRDIIAILRGLTPGEACEIADVLIEAGITKIEVPLNSPEPFDSIARMIAHAGNAAIIGAGTVLDVGAVERLAGIGAQMVVSPDAFPDVIGATKRAGMLSYPGVMTATEAFAALRAGADGLKFFPAFKLGTDGYAALSAVLPKGTRCFAVGGVGPDDFQAWRDVGIAGFGIGSGVYKPGMSAADVRTRANDLVSAYDTAFR</sequence>
<organism evidence="6 7">
    <name type="scientific">Fulvimarina uroteuthidis</name>
    <dbReference type="NCBI Taxonomy" id="3098149"/>
    <lineage>
        <taxon>Bacteria</taxon>
        <taxon>Pseudomonadati</taxon>
        <taxon>Pseudomonadota</taxon>
        <taxon>Alphaproteobacteria</taxon>
        <taxon>Hyphomicrobiales</taxon>
        <taxon>Aurantimonadaceae</taxon>
        <taxon>Fulvimarina</taxon>
    </lineage>
</organism>
<dbReference type="InterPro" id="IPR000887">
    <property type="entry name" value="Aldlse_KDPG_KHG"/>
</dbReference>
<dbReference type="Pfam" id="PF01081">
    <property type="entry name" value="Aldolase"/>
    <property type="match status" value="1"/>
</dbReference>
<dbReference type="RefSeq" id="WP_322185305.1">
    <property type="nucleotide sequence ID" value="NZ_JAXLPB010000001.1"/>
</dbReference>
<comment type="caution">
    <text evidence="6">The sequence shown here is derived from an EMBL/GenBank/DDBJ whole genome shotgun (WGS) entry which is preliminary data.</text>
</comment>
<evidence type="ECO:0000313" key="6">
    <source>
        <dbReference type="EMBL" id="MDY8107883.1"/>
    </source>
</evidence>
<comment type="similarity">
    <text evidence="2">Belongs to the KHG/KDPG aldolase family.</text>
</comment>
<dbReference type="CDD" id="cd00452">
    <property type="entry name" value="KDPG_aldolase"/>
    <property type="match status" value="1"/>
</dbReference>
<proteinExistence type="inferred from homology"/>
<name>A0ABU5HYN2_9HYPH</name>
<dbReference type="GO" id="GO:0008674">
    <property type="term" value="F:2-dehydro-3-deoxy-6-phosphogalactonate aldolase activity"/>
    <property type="evidence" value="ECO:0007669"/>
    <property type="project" value="UniProtKB-EC"/>
</dbReference>
<dbReference type="SUPFAM" id="SSF51569">
    <property type="entry name" value="Aldolase"/>
    <property type="match status" value="1"/>
</dbReference>
<reference evidence="6 7" key="1">
    <citation type="submission" date="2023-12" db="EMBL/GenBank/DDBJ databases">
        <title>Description of Novel Strain Fulvimarina sp. 2208YS6-2-32 isolated from Uroteuthis (Photololigo) edulis.</title>
        <authorList>
            <person name="Park J.-S."/>
        </authorList>
    </citation>
    <scope>NUCLEOTIDE SEQUENCE [LARGE SCALE GENOMIC DNA]</scope>
    <source>
        <strain evidence="6 7">2208YS6-2-32</strain>
    </source>
</reference>
<dbReference type="EC" id="4.1.2.21" evidence="6"/>
<evidence type="ECO:0000256" key="4">
    <source>
        <dbReference type="ARBA" id="ARBA00023239"/>
    </source>
</evidence>
<evidence type="ECO:0000256" key="5">
    <source>
        <dbReference type="ARBA" id="ARBA00023277"/>
    </source>
</evidence>
<dbReference type="InterPro" id="IPR013785">
    <property type="entry name" value="Aldolase_TIM"/>
</dbReference>
<dbReference type="PANTHER" id="PTHR30246:SF1">
    <property type="entry name" value="2-DEHYDRO-3-DEOXY-6-PHOSPHOGALACTONATE ALDOLASE-RELATED"/>
    <property type="match status" value="1"/>
</dbReference>
<keyword evidence="7" id="KW-1185">Reference proteome</keyword>
<evidence type="ECO:0000313" key="7">
    <source>
        <dbReference type="Proteomes" id="UP001294412"/>
    </source>
</evidence>
<dbReference type="InterPro" id="IPR031338">
    <property type="entry name" value="KDPG/KHG_AS_2"/>
</dbReference>
<dbReference type="Proteomes" id="UP001294412">
    <property type="component" value="Unassembled WGS sequence"/>
</dbReference>
<dbReference type="Gene3D" id="3.20.20.70">
    <property type="entry name" value="Aldolase class I"/>
    <property type="match status" value="1"/>
</dbReference>
<dbReference type="PROSITE" id="PS00160">
    <property type="entry name" value="ALDOLASE_KDPG_KHG_2"/>
    <property type="match status" value="1"/>
</dbReference>